<name>A0A3D8VJ33_9GAMM</name>
<gene>
    <name evidence="1" type="ORF">DX912_00675</name>
</gene>
<dbReference type="Proteomes" id="UP000256829">
    <property type="component" value="Unassembled WGS sequence"/>
</dbReference>
<protein>
    <submittedName>
        <fullName evidence="1">DUF488 domain-containing protein</fullName>
    </submittedName>
</protein>
<reference evidence="1 2" key="1">
    <citation type="submission" date="2018-08" db="EMBL/GenBank/DDBJ databases">
        <title>Lysobacter soli KCTC 22011, whole genome shotgun sequence.</title>
        <authorList>
            <person name="Zhang X."/>
            <person name="Feng G."/>
            <person name="Zhu H."/>
        </authorList>
    </citation>
    <scope>NUCLEOTIDE SEQUENCE [LARGE SCALE GENOMIC DNA]</scope>
    <source>
        <strain evidence="1 2">KCTC 22011</strain>
    </source>
</reference>
<dbReference type="InterPro" id="IPR014519">
    <property type="entry name" value="UCP024492"/>
</dbReference>
<dbReference type="Pfam" id="PF04343">
    <property type="entry name" value="DUF488"/>
    <property type="match status" value="1"/>
</dbReference>
<dbReference type="PANTHER" id="PTHR39337">
    <property type="entry name" value="BLR5642 PROTEIN"/>
    <property type="match status" value="1"/>
</dbReference>
<organism evidence="1 2">
    <name type="scientific">Lysobacter soli</name>
    <dbReference type="NCBI Taxonomy" id="453783"/>
    <lineage>
        <taxon>Bacteria</taxon>
        <taxon>Pseudomonadati</taxon>
        <taxon>Pseudomonadota</taxon>
        <taxon>Gammaproteobacteria</taxon>
        <taxon>Lysobacterales</taxon>
        <taxon>Lysobacteraceae</taxon>
        <taxon>Lysobacter</taxon>
    </lineage>
</organism>
<evidence type="ECO:0000313" key="1">
    <source>
        <dbReference type="EMBL" id="RDY69323.1"/>
    </source>
</evidence>
<evidence type="ECO:0000313" key="2">
    <source>
        <dbReference type="Proteomes" id="UP000256829"/>
    </source>
</evidence>
<accession>A0A3D8VJ33</accession>
<proteinExistence type="predicted"/>
<dbReference type="InterPro" id="IPR007438">
    <property type="entry name" value="DUF488"/>
</dbReference>
<keyword evidence="2" id="KW-1185">Reference proteome</keyword>
<dbReference type="PIRSF" id="PIRSF024492">
    <property type="entry name" value="UCP024492"/>
    <property type="match status" value="1"/>
</dbReference>
<comment type="caution">
    <text evidence="1">The sequence shown here is derived from an EMBL/GenBank/DDBJ whole genome shotgun (WGS) entry which is preliminary data.</text>
</comment>
<dbReference type="AlphaFoldDB" id="A0A3D8VJ33"/>
<dbReference type="EMBL" id="QTJR01000001">
    <property type="protein sequence ID" value="RDY69323.1"/>
    <property type="molecule type" value="Genomic_DNA"/>
</dbReference>
<dbReference type="PANTHER" id="PTHR39337:SF1">
    <property type="entry name" value="BLR5642 PROTEIN"/>
    <property type="match status" value="1"/>
</dbReference>
<sequence length="186" mass="21011">MLRPMRTIWTVGHSTREWPQFLSLLMQAGIEAVADVRRYPASRRHPQFAAATMAGGLAEAGIDYIPMVELGGRRTPRKDSSNTAWRNASFRGYADYMGTDEYREARDRLEAIVATRRTAVMCAEAYWTQCHRSLISDDLKSRGWTVVHLIAPNRIEEHPYTKAARIVDGRLDYAAVAQPAPQGDLF</sequence>